<evidence type="ECO:0000256" key="1">
    <source>
        <dbReference type="ARBA" id="ARBA00022857"/>
    </source>
</evidence>
<evidence type="ECO:0000256" key="2">
    <source>
        <dbReference type="ARBA" id="ARBA00023002"/>
    </source>
</evidence>
<dbReference type="GO" id="GO:0016651">
    <property type="term" value="F:oxidoreductase activity, acting on NAD(P)H"/>
    <property type="evidence" value="ECO:0007669"/>
    <property type="project" value="TreeGrafter"/>
</dbReference>
<keyword evidence="1" id="KW-0521">NADP</keyword>
<dbReference type="SUPFAM" id="SSF50129">
    <property type="entry name" value="GroES-like"/>
    <property type="match status" value="1"/>
</dbReference>
<evidence type="ECO:0000259" key="3">
    <source>
        <dbReference type="SMART" id="SM00829"/>
    </source>
</evidence>
<proteinExistence type="predicted"/>
<dbReference type="CDD" id="cd08291">
    <property type="entry name" value="ETR_like_1"/>
    <property type="match status" value="1"/>
</dbReference>
<dbReference type="Gene3D" id="3.90.180.10">
    <property type="entry name" value="Medium-chain alcohol dehydrogenases, catalytic domain"/>
    <property type="match status" value="1"/>
</dbReference>
<dbReference type="InterPro" id="IPR020843">
    <property type="entry name" value="ER"/>
</dbReference>
<dbReference type="InterPro" id="IPR011032">
    <property type="entry name" value="GroES-like_sf"/>
</dbReference>
<dbReference type="SMART" id="SM00829">
    <property type="entry name" value="PKS_ER"/>
    <property type="match status" value="1"/>
</dbReference>
<keyword evidence="2" id="KW-0560">Oxidoreductase</keyword>
<organism evidence="4 5">
    <name type="scientific">Rhodopseudomonas pseudopalustris</name>
    <dbReference type="NCBI Taxonomy" id="1513892"/>
    <lineage>
        <taxon>Bacteria</taxon>
        <taxon>Pseudomonadati</taxon>
        <taxon>Pseudomonadota</taxon>
        <taxon>Alphaproteobacteria</taxon>
        <taxon>Hyphomicrobiales</taxon>
        <taxon>Nitrobacteraceae</taxon>
        <taxon>Rhodopseudomonas</taxon>
    </lineage>
</organism>
<keyword evidence="5" id="KW-1185">Reference proteome</keyword>
<protein>
    <submittedName>
        <fullName evidence="4">Zinc-binding dehydrogenase</fullName>
    </submittedName>
</protein>
<dbReference type="Proteomes" id="UP000199615">
    <property type="component" value="Unassembled WGS sequence"/>
</dbReference>
<reference evidence="5" key="1">
    <citation type="submission" date="2016-10" db="EMBL/GenBank/DDBJ databases">
        <authorList>
            <person name="Varghese N."/>
            <person name="Submissions S."/>
        </authorList>
    </citation>
    <scope>NUCLEOTIDE SEQUENCE [LARGE SCALE GENOMIC DNA]</scope>
    <source>
        <strain evidence="5">DSM 123</strain>
    </source>
</reference>
<dbReference type="OrthoDB" id="8629910at2"/>
<dbReference type="InterPro" id="IPR036291">
    <property type="entry name" value="NAD(P)-bd_dom_sf"/>
</dbReference>
<accession>A0A1H8T898</accession>
<evidence type="ECO:0000313" key="5">
    <source>
        <dbReference type="Proteomes" id="UP000199615"/>
    </source>
</evidence>
<feature type="domain" description="Enoyl reductase (ER)" evidence="3">
    <location>
        <begin position="18"/>
        <end position="334"/>
    </location>
</feature>
<dbReference type="GO" id="GO:0070402">
    <property type="term" value="F:NADPH binding"/>
    <property type="evidence" value="ECO:0007669"/>
    <property type="project" value="TreeGrafter"/>
</dbReference>
<sequence>MTDATTGLQLRSLIKASGELEVSLATVDIPEPGADEVVVRVEATPINPSDLGLLFGAADMTTAKASGSPQAPVITAKVPDAAMKAMAGRLDQAMPVGNEGAGTVVKAGSSAAAQALLGKTVAMIGGAMYAQFRLIRAADCLPLPAGTTAAEGASCFVNPLTALGMVETMRREGHKALVHTAAASNLGQMLNRICLKDGIDLVNIVRSEAQAKLLRDIGANYVVDSTSPDFMADLTKALEATGATIAFDAIGGGRLAGQILTCMEAAISKSAKEYSRYGSNVMKQVYIYGGLDTRPTEIVRNFGMIWAVGGWLLFPFLQKIGAADAAKLRARVAAEIKTTFASNYTQVVSLQQALTLDAIAVYNKRATGEKFLIDPSR</sequence>
<evidence type="ECO:0000313" key="4">
    <source>
        <dbReference type="EMBL" id="SEO87045.1"/>
    </source>
</evidence>
<dbReference type="PANTHER" id="PTHR48106:SF18">
    <property type="entry name" value="QUINONE OXIDOREDUCTASE PIG3"/>
    <property type="match status" value="1"/>
</dbReference>
<dbReference type="Gene3D" id="3.40.50.720">
    <property type="entry name" value="NAD(P)-binding Rossmann-like Domain"/>
    <property type="match status" value="1"/>
</dbReference>
<gene>
    <name evidence="4" type="ORF">SAMN05444123_105268</name>
</gene>
<name>A0A1H8T898_9BRAD</name>
<dbReference type="AlphaFoldDB" id="A0A1H8T898"/>
<dbReference type="SUPFAM" id="SSF51735">
    <property type="entry name" value="NAD(P)-binding Rossmann-fold domains"/>
    <property type="match status" value="1"/>
</dbReference>
<dbReference type="EMBL" id="FODT01000005">
    <property type="protein sequence ID" value="SEO87045.1"/>
    <property type="molecule type" value="Genomic_DNA"/>
</dbReference>
<dbReference type="PANTHER" id="PTHR48106">
    <property type="entry name" value="QUINONE OXIDOREDUCTASE PIG3-RELATED"/>
    <property type="match status" value="1"/>
</dbReference>
<dbReference type="RefSeq" id="WP_092684053.1">
    <property type="nucleotide sequence ID" value="NZ_FODT01000005.1"/>
</dbReference>